<keyword evidence="8" id="KW-1185">Reference proteome</keyword>
<proteinExistence type="predicted"/>
<dbReference type="EMBL" id="BAABJM010000003">
    <property type="protein sequence ID" value="GAA5057342.1"/>
    <property type="molecule type" value="Genomic_DNA"/>
</dbReference>
<evidence type="ECO:0000313" key="8">
    <source>
        <dbReference type="Proteomes" id="UP001500603"/>
    </source>
</evidence>
<evidence type="ECO:0000256" key="2">
    <source>
        <dbReference type="ARBA" id="ARBA00023015"/>
    </source>
</evidence>
<keyword evidence="3 5" id="KW-0238">DNA-binding</keyword>
<feature type="domain" description="HTH tetR-type" evidence="6">
    <location>
        <begin position="12"/>
        <end position="72"/>
    </location>
</feature>
<dbReference type="InterPro" id="IPR009057">
    <property type="entry name" value="Homeodomain-like_sf"/>
</dbReference>
<dbReference type="Pfam" id="PF13977">
    <property type="entry name" value="TetR_C_6"/>
    <property type="match status" value="1"/>
</dbReference>
<dbReference type="PANTHER" id="PTHR47506:SF6">
    <property type="entry name" value="HTH-TYPE TRANSCRIPTIONAL REPRESSOR NEMR"/>
    <property type="match status" value="1"/>
</dbReference>
<feature type="DNA-binding region" description="H-T-H motif" evidence="5">
    <location>
        <begin position="35"/>
        <end position="54"/>
    </location>
</feature>
<dbReference type="PROSITE" id="PS50977">
    <property type="entry name" value="HTH_TETR_2"/>
    <property type="match status" value="1"/>
</dbReference>
<dbReference type="Gene3D" id="1.10.357.10">
    <property type="entry name" value="Tetracycline Repressor, domain 2"/>
    <property type="match status" value="1"/>
</dbReference>
<dbReference type="PRINTS" id="PR00455">
    <property type="entry name" value="HTHTETR"/>
</dbReference>
<accession>A0ABP9KEY6</accession>
<name>A0ABP9KEY6_9NOCA</name>
<gene>
    <name evidence="7" type="ORF">GCM10023318_35570</name>
</gene>
<reference evidence="8" key="1">
    <citation type="journal article" date="2019" name="Int. J. Syst. Evol. Microbiol.">
        <title>The Global Catalogue of Microorganisms (GCM) 10K type strain sequencing project: providing services to taxonomists for standard genome sequencing and annotation.</title>
        <authorList>
            <consortium name="The Broad Institute Genomics Platform"/>
            <consortium name="The Broad Institute Genome Sequencing Center for Infectious Disease"/>
            <person name="Wu L."/>
            <person name="Ma J."/>
        </authorList>
    </citation>
    <scope>NUCLEOTIDE SEQUENCE [LARGE SCALE GENOMIC DNA]</scope>
    <source>
        <strain evidence="8">JCM 18298</strain>
    </source>
</reference>
<dbReference type="SUPFAM" id="SSF46689">
    <property type="entry name" value="Homeodomain-like"/>
    <property type="match status" value="1"/>
</dbReference>
<dbReference type="Pfam" id="PF00440">
    <property type="entry name" value="TetR_N"/>
    <property type="match status" value="1"/>
</dbReference>
<dbReference type="RefSeq" id="WP_345496646.1">
    <property type="nucleotide sequence ID" value="NZ_BAABJM010000003.1"/>
</dbReference>
<evidence type="ECO:0000256" key="3">
    <source>
        <dbReference type="ARBA" id="ARBA00023125"/>
    </source>
</evidence>
<sequence length="198" mass="21816">MSQPRGPYAKTAGRRQQILDIAMEVFGRQGFRGGSLREIAERAGLTQAGVLHHFGSKEQLLIAVLRRRDEDRAALDTGEASTHTDRLRAQVSVSAGDRGLTQLFTTLAAEATDPDHPAHQYFADRYRHARIFIAERIESARAAGELTSDIDTEALAHLLIAVMDGLQTQWLLDPDLDMVATFDALLKLLSPPDGRDTD</sequence>
<evidence type="ECO:0000256" key="4">
    <source>
        <dbReference type="ARBA" id="ARBA00023163"/>
    </source>
</evidence>
<evidence type="ECO:0000256" key="5">
    <source>
        <dbReference type="PROSITE-ProRule" id="PRU00335"/>
    </source>
</evidence>
<evidence type="ECO:0000313" key="7">
    <source>
        <dbReference type="EMBL" id="GAA5057342.1"/>
    </source>
</evidence>
<keyword evidence="4" id="KW-0804">Transcription</keyword>
<evidence type="ECO:0000259" key="6">
    <source>
        <dbReference type="PROSITE" id="PS50977"/>
    </source>
</evidence>
<dbReference type="SUPFAM" id="SSF48498">
    <property type="entry name" value="Tetracyclin repressor-like, C-terminal domain"/>
    <property type="match status" value="1"/>
</dbReference>
<dbReference type="PANTHER" id="PTHR47506">
    <property type="entry name" value="TRANSCRIPTIONAL REGULATORY PROTEIN"/>
    <property type="match status" value="1"/>
</dbReference>
<dbReference type="InterPro" id="IPR036271">
    <property type="entry name" value="Tet_transcr_reg_TetR-rel_C_sf"/>
</dbReference>
<comment type="caution">
    <text evidence="7">The sequence shown here is derived from an EMBL/GenBank/DDBJ whole genome shotgun (WGS) entry which is preliminary data.</text>
</comment>
<dbReference type="InterPro" id="IPR039538">
    <property type="entry name" value="BetI_C"/>
</dbReference>
<dbReference type="InterPro" id="IPR001647">
    <property type="entry name" value="HTH_TetR"/>
</dbReference>
<protein>
    <submittedName>
        <fullName evidence="7">TetR/AcrR family transcriptional regulator</fullName>
    </submittedName>
</protein>
<dbReference type="Proteomes" id="UP001500603">
    <property type="component" value="Unassembled WGS sequence"/>
</dbReference>
<keyword evidence="1" id="KW-0678">Repressor</keyword>
<evidence type="ECO:0000256" key="1">
    <source>
        <dbReference type="ARBA" id="ARBA00022491"/>
    </source>
</evidence>
<organism evidence="7 8">
    <name type="scientific">Nocardia callitridis</name>
    <dbReference type="NCBI Taxonomy" id="648753"/>
    <lineage>
        <taxon>Bacteria</taxon>
        <taxon>Bacillati</taxon>
        <taxon>Actinomycetota</taxon>
        <taxon>Actinomycetes</taxon>
        <taxon>Mycobacteriales</taxon>
        <taxon>Nocardiaceae</taxon>
        <taxon>Nocardia</taxon>
    </lineage>
</organism>
<keyword evidence="2" id="KW-0805">Transcription regulation</keyword>